<dbReference type="Proteomes" id="UP000249390">
    <property type="component" value="Unassembled WGS sequence"/>
</dbReference>
<sequence length="160" mass="19022">MKTLGYNSLMMMMVITINLVVVLSSPSSQYEDSKLVMNSKVDVHVMNEMSSLPILVRCQSKDDDLGYHILDTAEEFQLNFKNNIFDTTLFFCHFYMEDAASKRKDTVFDVFTENYMNNPDCCSHYPERYHYRCYWLVRDDGFYLGPDLNNRRTFVRLHEW</sequence>
<evidence type="ECO:0000256" key="3">
    <source>
        <dbReference type="ARBA" id="ARBA00022471"/>
    </source>
</evidence>
<gene>
    <name evidence="7" type="ORF">DM860_016895</name>
</gene>
<comment type="caution">
    <text evidence="7">The sequence shown here is derived from an EMBL/GenBank/DDBJ whole genome shotgun (WGS) entry which is preliminary data.</text>
</comment>
<dbReference type="PANTHER" id="PTHR31232">
    <property type="match status" value="1"/>
</dbReference>
<comment type="similarity">
    <text evidence="2 6">Belongs to the plant self-incompatibility (S1) protein family.</text>
</comment>
<dbReference type="AlphaFoldDB" id="A0A328E0X1"/>
<keyword evidence="8" id="KW-1185">Reference proteome</keyword>
<keyword evidence="5 6" id="KW-0732">Signal</keyword>
<comment type="subcellular location">
    <subcellularLocation>
        <location evidence="1 6">Secreted</location>
    </subcellularLocation>
</comment>
<dbReference type="GO" id="GO:0005576">
    <property type="term" value="C:extracellular region"/>
    <property type="evidence" value="ECO:0007669"/>
    <property type="project" value="UniProtKB-SubCell"/>
</dbReference>
<evidence type="ECO:0000313" key="7">
    <source>
        <dbReference type="EMBL" id="RAL50428.1"/>
    </source>
</evidence>
<dbReference type="Pfam" id="PF05938">
    <property type="entry name" value="Self-incomp_S1"/>
    <property type="match status" value="1"/>
</dbReference>
<feature type="signal peptide" evidence="6">
    <location>
        <begin position="1"/>
        <end position="24"/>
    </location>
</feature>
<accession>A0A328E0X1</accession>
<keyword evidence="4 6" id="KW-0964">Secreted</keyword>
<keyword evidence="3 6" id="KW-0713">Self-incompatibility</keyword>
<evidence type="ECO:0000256" key="6">
    <source>
        <dbReference type="RuleBase" id="RU367044"/>
    </source>
</evidence>
<evidence type="ECO:0000256" key="4">
    <source>
        <dbReference type="ARBA" id="ARBA00022525"/>
    </source>
</evidence>
<dbReference type="PANTHER" id="PTHR31232:SF155">
    <property type="entry name" value="PLANT SELF-INCOMPATIBILITY PROTEIN S1 FAMILY"/>
    <property type="match status" value="1"/>
</dbReference>
<dbReference type="EMBL" id="NQVE01000060">
    <property type="protein sequence ID" value="RAL50428.1"/>
    <property type="molecule type" value="Genomic_DNA"/>
</dbReference>
<feature type="chain" id="PRO_5025090245" description="S-protein homolog" evidence="6">
    <location>
        <begin position="25"/>
        <end position="160"/>
    </location>
</feature>
<evidence type="ECO:0000256" key="5">
    <source>
        <dbReference type="ARBA" id="ARBA00022729"/>
    </source>
</evidence>
<organism evidence="7 8">
    <name type="scientific">Cuscuta australis</name>
    <dbReference type="NCBI Taxonomy" id="267555"/>
    <lineage>
        <taxon>Eukaryota</taxon>
        <taxon>Viridiplantae</taxon>
        <taxon>Streptophyta</taxon>
        <taxon>Embryophyta</taxon>
        <taxon>Tracheophyta</taxon>
        <taxon>Spermatophyta</taxon>
        <taxon>Magnoliopsida</taxon>
        <taxon>eudicotyledons</taxon>
        <taxon>Gunneridae</taxon>
        <taxon>Pentapetalae</taxon>
        <taxon>asterids</taxon>
        <taxon>lamiids</taxon>
        <taxon>Solanales</taxon>
        <taxon>Convolvulaceae</taxon>
        <taxon>Cuscuteae</taxon>
        <taxon>Cuscuta</taxon>
        <taxon>Cuscuta subgen. Grammica</taxon>
        <taxon>Cuscuta sect. Cleistogrammica</taxon>
    </lineage>
</organism>
<reference evidence="7 8" key="1">
    <citation type="submission" date="2018-06" db="EMBL/GenBank/DDBJ databases">
        <title>The Genome of Cuscuta australis (Dodder) Provides Insight into the Evolution of Plant Parasitism.</title>
        <authorList>
            <person name="Liu H."/>
        </authorList>
    </citation>
    <scope>NUCLEOTIDE SEQUENCE [LARGE SCALE GENOMIC DNA]</scope>
    <source>
        <strain evidence="8">cv. Yunnan</strain>
        <tissue evidence="7">Vines</tissue>
    </source>
</reference>
<proteinExistence type="inferred from homology"/>
<evidence type="ECO:0000256" key="1">
    <source>
        <dbReference type="ARBA" id="ARBA00004613"/>
    </source>
</evidence>
<evidence type="ECO:0000256" key="2">
    <source>
        <dbReference type="ARBA" id="ARBA00005581"/>
    </source>
</evidence>
<dbReference type="InterPro" id="IPR010264">
    <property type="entry name" value="Self-incomp_S1"/>
</dbReference>
<evidence type="ECO:0000313" key="8">
    <source>
        <dbReference type="Proteomes" id="UP000249390"/>
    </source>
</evidence>
<name>A0A328E0X1_9ASTE</name>
<dbReference type="GO" id="GO:0060320">
    <property type="term" value="P:rejection of self pollen"/>
    <property type="evidence" value="ECO:0007669"/>
    <property type="project" value="UniProtKB-KW"/>
</dbReference>
<protein>
    <recommendedName>
        <fullName evidence="6">S-protein homolog</fullName>
    </recommendedName>
</protein>